<dbReference type="InterPro" id="IPR050624">
    <property type="entry name" value="HTH-type_Tx_Regulator"/>
</dbReference>
<dbReference type="EMBL" id="JRWM01000008">
    <property type="protein sequence ID" value="KHA61109.1"/>
    <property type="molecule type" value="Genomic_DNA"/>
</dbReference>
<keyword evidence="2 4" id="KW-0238">DNA-binding</keyword>
<accession>A0ABR4YC76</accession>
<sequence length="202" mass="23056">MNTKKDENYHASDLKASIIDAASKLLISEGIEAITMRAIASKLGVSRGAPYRHFVDKHDLLCSVAQHSFELLNASMLNFSQIGTPPKDEFYELAKKYIDFCLSYPAFYHLMFSNEELLKNQTTELSTSANKSFHKLEMLLEKLQQEGLTKNEDLNLQANYVWSSLHGYCCLLLAQETRKAEKLAKNQDFFLEKIWCSLSTSR</sequence>
<dbReference type="PANTHER" id="PTHR43479:SF11">
    <property type="entry name" value="ACREF_ENVCD OPERON REPRESSOR-RELATED"/>
    <property type="match status" value="1"/>
</dbReference>
<dbReference type="InterPro" id="IPR001647">
    <property type="entry name" value="HTH_TetR"/>
</dbReference>
<dbReference type="Pfam" id="PF00440">
    <property type="entry name" value="TetR_N"/>
    <property type="match status" value="1"/>
</dbReference>
<keyword evidence="3" id="KW-0804">Transcription</keyword>
<dbReference type="SUPFAM" id="SSF48498">
    <property type="entry name" value="Tetracyclin repressor-like, C-terminal domain"/>
    <property type="match status" value="1"/>
</dbReference>
<evidence type="ECO:0000256" key="1">
    <source>
        <dbReference type="ARBA" id="ARBA00023015"/>
    </source>
</evidence>
<gene>
    <name evidence="6" type="ORF">NL53_07910</name>
</gene>
<feature type="DNA-binding region" description="H-T-H motif" evidence="4">
    <location>
        <begin position="35"/>
        <end position="54"/>
    </location>
</feature>
<dbReference type="InterPro" id="IPR009057">
    <property type="entry name" value="Homeodomain-like_sf"/>
</dbReference>
<dbReference type="InterPro" id="IPR036271">
    <property type="entry name" value="Tet_transcr_reg_TetR-rel_C_sf"/>
</dbReference>
<name>A0ABR4YC76_9VIBR</name>
<feature type="domain" description="HTH tetR-type" evidence="5">
    <location>
        <begin position="12"/>
        <end position="72"/>
    </location>
</feature>
<evidence type="ECO:0000313" key="6">
    <source>
        <dbReference type="EMBL" id="KHA61109.1"/>
    </source>
</evidence>
<dbReference type="PRINTS" id="PR00455">
    <property type="entry name" value="HTHTETR"/>
</dbReference>
<protein>
    <recommendedName>
        <fullName evidence="5">HTH tetR-type domain-containing protein</fullName>
    </recommendedName>
</protein>
<evidence type="ECO:0000256" key="4">
    <source>
        <dbReference type="PROSITE-ProRule" id="PRU00335"/>
    </source>
</evidence>
<evidence type="ECO:0000256" key="2">
    <source>
        <dbReference type="ARBA" id="ARBA00023125"/>
    </source>
</evidence>
<dbReference type="SUPFAM" id="SSF46689">
    <property type="entry name" value="Homeodomain-like"/>
    <property type="match status" value="1"/>
</dbReference>
<dbReference type="PANTHER" id="PTHR43479">
    <property type="entry name" value="ACREF/ENVCD OPERON REPRESSOR-RELATED"/>
    <property type="match status" value="1"/>
</dbReference>
<keyword evidence="1" id="KW-0805">Transcription regulation</keyword>
<keyword evidence="7" id="KW-1185">Reference proteome</keyword>
<evidence type="ECO:0000256" key="3">
    <source>
        <dbReference type="ARBA" id="ARBA00023163"/>
    </source>
</evidence>
<dbReference type="PROSITE" id="PS50977">
    <property type="entry name" value="HTH_TETR_2"/>
    <property type="match status" value="1"/>
</dbReference>
<dbReference type="InterPro" id="IPR025996">
    <property type="entry name" value="MT1864/Rv1816-like_C"/>
</dbReference>
<evidence type="ECO:0000259" key="5">
    <source>
        <dbReference type="PROSITE" id="PS50977"/>
    </source>
</evidence>
<dbReference type="Gene3D" id="1.10.357.10">
    <property type="entry name" value="Tetracycline Repressor, domain 2"/>
    <property type="match status" value="1"/>
</dbReference>
<reference evidence="6 7" key="1">
    <citation type="submission" date="2014-10" db="EMBL/GenBank/DDBJ databases">
        <title>Genome sequencing of Vibrio variabilis T01.</title>
        <authorList>
            <person name="Chan K.-G."/>
            <person name="Mohamad N.I."/>
        </authorList>
    </citation>
    <scope>NUCLEOTIDE SEQUENCE [LARGE SCALE GENOMIC DNA]</scope>
    <source>
        <strain evidence="6 7">T01</strain>
    </source>
</reference>
<organism evidence="6 7">
    <name type="scientific">Vibrio variabilis</name>
    <dbReference type="NCBI Taxonomy" id="990271"/>
    <lineage>
        <taxon>Bacteria</taxon>
        <taxon>Pseudomonadati</taxon>
        <taxon>Pseudomonadota</taxon>
        <taxon>Gammaproteobacteria</taxon>
        <taxon>Vibrionales</taxon>
        <taxon>Vibrionaceae</taxon>
        <taxon>Vibrio</taxon>
    </lineage>
</organism>
<comment type="caution">
    <text evidence="6">The sequence shown here is derived from an EMBL/GenBank/DDBJ whole genome shotgun (WGS) entry which is preliminary data.</text>
</comment>
<dbReference type="Proteomes" id="UP000030520">
    <property type="component" value="Unassembled WGS sequence"/>
</dbReference>
<proteinExistence type="predicted"/>
<dbReference type="Pfam" id="PF13305">
    <property type="entry name" value="TetR_C_33"/>
    <property type="match status" value="1"/>
</dbReference>
<dbReference type="RefSeq" id="WP_038214088.1">
    <property type="nucleotide sequence ID" value="NZ_JRWM01000008.1"/>
</dbReference>
<evidence type="ECO:0000313" key="7">
    <source>
        <dbReference type="Proteomes" id="UP000030520"/>
    </source>
</evidence>